<evidence type="ECO:0000313" key="8">
    <source>
        <dbReference type="EMBL" id="MFC4305888.1"/>
    </source>
</evidence>
<name>A0ABV8SG91_9BACL</name>
<evidence type="ECO:0000313" key="9">
    <source>
        <dbReference type="Proteomes" id="UP001595755"/>
    </source>
</evidence>
<dbReference type="SUPFAM" id="SSF53448">
    <property type="entry name" value="Nucleotide-diphospho-sugar transferases"/>
    <property type="match status" value="1"/>
</dbReference>
<keyword evidence="4" id="KW-0808">Transferase</keyword>
<dbReference type="Pfam" id="PF00535">
    <property type="entry name" value="Glycos_transf_2"/>
    <property type="match status" value="1"/>
</dbReference>
<dbReference type="InterPro" id="IPR001173">
    <property type="entry name" value="Glyco_trans_2-like"/>
</dbReference>
<organism evidence="8 9">
    <name type="scientific">Cohnella boryungensis</name>
    <dbReference type="NCBI Taxonomy" id="768479"/>
    <lineage>
        <taxon>Bacteria</taxon>
        <taxon>Bacillati</taxon>
        <taxon>Bacillota</taxon>
        <taxon>Bacilli</taxon>
        <taxon>Bacillales</taxon>
        <taxon>Paenibacillaceae</taxon>
        <taxon>Cohnella</taxon>
    </lineage>
</organism>
<dbReference type="PANTHER" id="PTHR43179">
    <property type="entry name" value="RHAMNOSYLTRANSFERASE WBBL"/>
    <property type="match status" value="1"/>
</dbReference>
<evidence type="ECO:0000259" key="6">
    <source>
        <dbReference type="Pfam" id="PF00535"/>
    </source>
</evidence>
<proteinExistence type="inferred from homology"/>
<keyword evidence="8" id="KW-0489">Methyltransferase</keyword>
<evidence type="ECO:0000256" key="5">
    <source>
        <dbReference type="SAM" id="MobiDB-lite"/>
    </source>
</evidence>
<keyword evidence="3" id="KW-0328">Glycosyltransferase</keyword>
<dbReference type="GO" id="GO:0032259">
    <property type="term" value="P:methylation"/>
    <property type="evidence" value="ECO:0007669"/>
    <property type="project" value="UniProtKB-KW"/>
</dbReference>
<feature type="region of interest" description="Disordered" evidence="5">
    <location>
        <begin position="448"/>
        <end position="492"/>
    </location>
</feature>
<dbReference type="CDD" id="cd04186">
    <property type="entry name" value="GT_2_like_c"/>
    <property type="match status" value="1"/>
</dbReference>
<dbReference type="RefSeq" id="WP_204601452.1">
    <property type="nucleotide sequence ID" value="NZ_JBHSED010000040.1"/>
</dbReference>
<comment type="pathway">
    <text evidence="1">Cell wall biogenesis; cell wall polysaccharide biosynthesis.</text>
</comment>
<keyword evidence="9" id="KW-1185">Reference proteome</keyword>
<dbReference type="PANTHER" id="PTHR43179:SF12">
    <property type="entry name" value="GALACTOFURANOSYLTRANSFERASE GLFT2"/>
    <property type="match status" value="1"/>
</dbReference>
<evidence type="ECO:0000256" key="1">
    <source>
        <dbReference type="ARBA" id="ARBA00004776"/>
    </source>
</evidence>
<dbReference type="GO" id="GO:0008168">
    <property type="term" value="F:methyltransferase activity"/>
    <property type="evidence" value="ECO:0007669"/>
    <property type="project" value="UniProtKB-KW"/>
</dbReference>
<evidence type="ECO:0000256" key="4">
    <source>
        <dbReference type="ARBA" id="ARBA00022679"/>
    </source>
</evidence>
<dbReference type="Gene3D" id="3.90.550.10">
    <property type="entry name" value="Spore Coat Polysaccharide Biosynthesis Protein SpsA, Chain A"/>
    <property type="match status" value="1"/>
</dbReference>
<comment type="caution">
    <text evidence="8">The sequence shown here is derived from an EMBL/GenBank/DDBJ whole genome shotgun (WGS) entry which is preliminary data.</text>
</comment>
<dbReference type="InterPro" id="IPR013216">
    <property type="entry name" value="Methyltransf_11"/>
</dbReference>
<gene>
    <name evidence="8" type="ORF">ACFO1S_20870</name>
</gene>
<dbReference type="Gene3D" id="3.40.50.150">
    <property type="entry name" value="Vaccinia Virus protein VP39"/>
    <property type="match status" value="2"/>
</dbReference>
<dbReference type="InterPro" id="IPR029044">
    <property type="entry name" value="Nucleotide-diphossugar_trans"/>
</dbReference>
<reference evidence="9" key="1">
    <citation type="journal article" date="2019" name="Int. J. Syst. Evol. Microbiol.">
        <title>The Global Catalogue of Microorganisms (GCM) 10K type strain sequencing project: providing services to taxonomists for standard genome sequencing and annotation.</title>
        <authorList>
            <consortium name="The Broad Institute Genomics Platform"/>
            <consortium name="The Broad Institute Genome Sequencing Center for Infectious Disease"/>
            <person name="Wu L."/>
            <person name="Ma J."/>
        </authorList>
    </citation>
    <scope>NUCLEOTIDE SEQUENCE [LARGE SCALE GENOMIC DNA]</scope>
    <source>
        <strain evidence="9">CGMCC 4.1641</strain>
    </source>
</reference>
<comment type="similarity">
    <text evidence="2">Belongs to the glycosyltransferase 2 family.</text>
</comment>
<dbReference type="Pfam" id="PF08241">
    <property type="entry name" value="Methyltransf_11"/>
    <property type="match status" value="1"/>
</dbReference>
<evidence type="ECO:0000256" key="3">
    <source>
        <dbReference type="ARBA" id="ARBA00022676"/>
    </source>
</evidence>
<sequence>MTVSILMVTYNQLAMTKRAVASIRKHTPASAYELIVVDNASADGTVEWLRAQPDIILLGQQKNLGFPAACNIGALQAKGDKLLLLNNDTVVTPRWLEQLTLALDSDERVGAVGPLTNFAGYGQTVETSYRTMEEMQSFADAFNATAPERWEERAKLIGFCLLIKRAAWEAAGPLDEGYGVGNYEDDDWCMSARLAGYKLLLCRDTFIHHEGHASFKNAKDAYRKAMLQNEKRFIGKWGFHPHISVNARDDLLRPLHFIKPGMSVLEIGCGCGATLLELRNRCKDVRLFGYESGSSAARVAALVAEKVWSGGEEVAVPSGTTGFDVIVLNDILSNPAPISLLKKIHGWLRNGGIVATSAPNRHYVEYVKAYLKPINRVPQEALLSKQEILQRFRQAGFSDIEIERIPSDTVAKPELDALGMLAGEAGKEELAVIYYIVSAVKRKGGELPESLRSNASGGAQKHGQAKGNPPKPSSPSPSSSQAMAEQRMSSLPKAQEDVAFTGERLILNSAVSGSHPDVLAEHIYRYRLARLHCAGKDVLDAACGAGYGARMIKDAGAASVTGVDIEPETIRLADRDYGGEGVSFQVGDALKLAFAKESFDVVVSFETIEHVTSGSAWLNEAARVLRLGGRLIISTPNREVTNPDRQFDQPVRNPYHSFEYSLGEFIGELSVLYDIEAIYGQTFVGPRGIVAPDWTDIVEAVGNDTAMAGLHPETVRHCGPVSLSRVKSARPAYVIAICRKKGRTNADA</sequence>
<accession>A0ABV8SG91</accession>
<dbReference type="CDD" id="cd02440">
    <property type="entry name" value="AdoMet_MTases"/>
    <property type="match status" value="2"/>
</dbReference>
<feature type="domain" description="Glycosyltransferase 2-like" evidence="6">
    <location>
        <begin position="4"/>
        <end position="124"/>
    </location>
</feature>
<dbReference type="Pfam" id="PF13489">
    <property type="entry name" value="Methyltransf_23"/>
    <property type="match status" value="1"/>
</dbReference>
<dbReference type="EMBL" id="JBHSED010000040">
    <property type="protein sequence ID" value="MFC4305888.1"/>
    <property type="molecule type" value="Genomic_DNA"/>
</dbReference>
<evidence type="ECO:0000256" key="2">
    <source>
        <dbReference type="ARBA" id="ARBA00006739"/>
    </source>
</evidence>
<protein>
    <submittedName>
        <fullName evidence="8">Methyltransferase domain-containing protein</fullName>
    </submittedName>
</protein>
<evidence type="ECO:0000259" key="7">
    <source>
        <dbReference type="Pfam" id="PF08241"/>
    </source>
</evidence>
<dbReference type="InterPro" id="IPR029063">
    <property type="entry name" value="SAM-dependent_MTases_sf"/>
</dbReference>
<dbReference type="Proteomes" id="UP001595755">
    <property type="component" value="Unassembled WGS sequence"/>
</dbReference>
<dbReference type="SUPFAM" id="SSF53335">
    <property type="entry name" value="S-adenosyl-L-methionine-dependent methyltransferases"/>
    <property type="match status" value="2"/>
</dbReference>
<feature type="domain" description="Methyltransferase type 11" evidence="7">
    <location>
        <begin position="539"/>
        <end position="633"/>
    </location>
</feature>